<feature type="region of interest" description="Disordered" evidence="1">
    <location>
        <begin position="52"/>
        <end position="88"/>
    </location>
</feature>
<reference evidence="2" key="1">
    <citation type="submission" date="2019-03" db="EMBL/GenBank/DDBJ databases">
        <authorList>
            <person name="Mank J."/>
            <person name="Almeida P."/>
        </authorList>
    </citation>
    <scope>NUCLEOTIDE SEQUENCE</scope>
    <source>
        <strain evidence="2">78183</strain>
    </source>
</reference>
<dbReference type="AlphaFoldDB" id="A0A6N2MAC2"/>
<name>A0A6N2MAC2_SALVM</name>
<gene>
    <name evidence="2" type="ORF">SVIM_LOCUS339895</name>
</gene>
<feature type="compositionally biased region" description="Polar residues" evidence="1">
    <location>
        <begin position="79"/>
        <end position="88"/>
    </location>
</feature>
<sequence length="173" mass="18882">MTIAILAFQLPPVLEIKHLFGRAARLPNSIPNKGLVPLVCLAIVSVFPDPTGASSQNTLADNRSSQSTIEAKPIFPRTKQPSSRSENSLRSPIKLRVSSLLGCFDFVVIVAAAVAENHLVWVSSVGSGRDGVEESEKEGSRRQPIRAMLEGGDWIFFFSLFSYGRKDIQGSRK</sequence>
<accession>A0A6N2MAC2</accession>
<proteinExistence type="predicted"/>
<organism evidence="2">
    <name type="scientific">Salix viminalis</name>
    <name type="common">Common osier</name>
    <name type="synonym">Basket willow</name>
    <dbReference type="NCBI Taxonomy" id="40686"/>
    <lineage>
        <taxon>Eukaryota</taxon>
        <taxon>Viridiplantae</taxon>
        <taxon>Streptophyta</taxon>
        <taxon>Embryophyta</taxon>
        <taxon>Tracheophyta</taxon>
        <taxon>Spermatophyta</taxon>
        <taxon>Magnoliopsida</taxon>
        <taxon>eudicotyledons</taxon>
        <taxon>Gunneridae</taxon>
        <taxon>Pentapetalae</taxon>
        <taxon>rosids</taxon>
        <taxon>fabids</taxon>
        <taxon>Malpighiales</taxon>
        <taxon>Salicaceae</taxon>
        <taxon>Saliceae</taxon>
        <taxon>Salix</taxon>
    </lineage>
</organism>
<evidence type="ECO:0000313" key="2">
    <source>
        <dbReference type="EMBL" id="VFU50811.1"/>
    </source>
</evidence>
<feature type="compositionally biased region" description="Polar residues" evidence="1">
    <location>
        <begin position="52"/>
        <end position="69"/>
    </location>
</feature>
<protein>
    <submittedName>
        <fullName evidence="2">Uncharacterized protein</fullName>
    </submittedName>
</protein>
<evidence type="ECO:0000256" key="1">
    <source>
        <dbReference type="SAM" id="MobiDB-lite"/>
    </source>
</evidence>
<dbReference type="EMBL" id="CAADRP010001741">
    <property type="protein sequence ID" value="VFU50811.1"/>
    <property type="molecule type" value="Genomic_DNA"/>
</dbReference>